<evidence type="ECO:0000313" key="1">
    <source>
        <dbReference type="EMBL" id="KAK2958661.1"/>
    </source>
</evidence>
<sequence length="651" mass="72853">MDSPIVPTSRISRFSFYDDDKASDDDSGQVIQLRDRTRNIDETAQQELLLLLPSLDKSDNSVKLKTLKAISKIANEHSKLFSDFALRHNQIPRFSSMFIEEEDESMLESLLYIVLAVTTGDADTVEPLVYSGTVPKLIAIYSSQNLPFARIAIECLKNICLENVELRLFLCKHNFIEAIFKVMDSISAIRQHHLHPVFNHLVFTLPDELESTTRLSFTCLVYLSGPPTVGNHKKDIIDLCLNFLLTDSLAVLESCCATLRVLLRNDNTFLPYIFGSTLRFSAENEEPPTAFADCLSIVLKELVYLLNVHRSQYALLGALSKWRQIAFPSRERANLLLSERKTALSIKTQFTRVCDTLAQCLSLLGRLISSGEAETDAFLLAGIHQSVCSMIDVSSDLINPHLALRHGTASDDSLSLFLTQRAERPNPDFSALNALLAEYAVPPRPAETASSAFDTLSKANAASVARLKTAWFFTSLKDPLKESLFVLSNFCAGTPRQAEIMVTTSFPEHEHPVDHFVEVLSALLSFLPHDCQVEILWIFQGVSCASFPAFTEAILKHSIIIAIVDTNFAVTDVMARLVCEICVNLIVLSDPTYQEEINNQMFEANVREFLEGISHIEDEHVAQRRKLLEERLARVIVRENMLEAPSSLSIP</sequence>
<comment type="caution">
    <text evidence="1">The sequence shown here is derived from an EMBL/GenBank/DDBJ whole genome shotgun (WGS) entry which is preliminary data.</text>
</comment>
<dbReference type="Gene3D" id="1.25.10.10">
    <property type="entry name" value="Leucine-rich Repeat Variant"/>
    <property type="match status" value="1"/>
</dbReference>
<proteinExistence type="predicted"/>
<accession>A0ABQ9Y4I3</accession>
<evidence type="ECO:0000313" key="2">
    <source>
        <dbReference type="Proteomes" id="UP001281761"/>
    </source>
</evidence>
<dbReference type="SUPFAM" id="SSF48371">
    <property type="entry name" value="ARM repeat"/>
    <property type="match status" value="1"/>
</dbReference>
<dbReference type="InterPro" id="IPR016024">
    <property type="entry name" value="ARM-type_fold"/>
</dbReference>
<dbReference type="EMBL" id="JARBJD010000036">
    <property type="protein sequence ID" value="KAK2958661.1"/>
    <property type="molecule type" value="Genomic_DNA"/>
</dbReference>
<keyword evidence="2" id="KW-1185">Reference proteome</keyword>
<dbReference type="Proteomes" id="UP001281761">
    <property type="component" value="Unassembled WGS sequence"/>
</dbReference>
<dbReference type="InterPro" id="IPR011989">
    <property type="entry name" value="ARM-like"/>
</dbReference>
<reference evidence="1 2" key="1">
    <citation type="journal article" date="2022" name="bioRxiv">
        <title>Genomics of Preaxostyla Flagellates Illuminates Evolutionary Transitions and the Path Towards Mitochondrial Loss.</title>
        <authorList>
            <person name="Novak L.V.F."/>
            <person name="Treitli S.C."/>
            <person name="Pyrih J."/>
            <person name="Halakuc P."/>
            <person name="Pipaliya S.V."/>
            <person name="Vacek V."/>
            <person name="Brzon O."/>
            <person name="Soukal P."/>
            <person name="Eme L."/>
            <person name="Dacks J.B."/>
            <person name="Karnkowska A."/>
            <person name="Elias M."/>
            <person name="Hampl V."/>
        </authorList>
    </citation>
    <scope>NUCLEOTIDE SEQUENCE [LARGE SCALE GENOMIC DNA]</scope>
    <source>
        <strain evidence="1">NAU3</strain>
        <tissue evidence="1">Gut</tissue>
    </source>
</reference>
<protein>
    <submittedName>
        <fullName evidence="1">Uncharacterized protein</fullName>
    </submittedName>
</protein>
<organism evidence="1 2">
    <name type="scientific">Blattamonas nauphoetae</name>
    <dbReference type="NCBI Taxonomy" id="2049346"/>
    <lineage>
        <taxon>Eukaryota</taxon>
        <taxon>Metamonada</taxon>
        <taxon>Preaxostyla</taxon>
        <taxon>Oxymonadida</taxon>
        <taxon>Blattamonas</taxon>
    </lineage>
</organism>
<name>A0ABQ9Y4I3_9EUKA</name>
<gene>
    <name evidence="1" type="ORF">BLNAU_6430</name>
</gene>